<evidence type="ECO:0000313" key="2">
    <source>
        <dbReference type="Proteomes" id="UP000550895"/>
    </source>
</evidence>
<name>A0A7W8HL70_9HYPH</name>
<dbReference type="AlphaFoldDB" id="A0A7W8HL70"/>
<accession>A0A7W8HL70</accession>
<protein>
    <submittedName>
        <fullName evidence="1">Uncharacterized protein</fullName>
    </submittedName>
</protein>
<dbReference type="Proteomes" id="UP000550895">
    <property type="component" value="Unassembled WGS sequence"/>
</dbReference>
<proteinExistence type="predicted"/>
<sequence length="31" mass="3584">MELTEEAGGDHRRSPAYQPFASDFITFLPNW</sequence>
<keyword evidence="2" id="KW-1185">Reference proteome</keyword>
<gene>
    <name evidence="1" type="ORF">HNR26_000182</name>
</gene>
<organism evidence="1 2">
    <name type="scientific">Rhizobium rosettiformans</name>
    <dbReference type="NCBI Taxonomy" id="1368430"/>
    <lineage>
        <taxon>Bacteria</taxon>
        <taxon>Pseudomonadati</taxon>
        <taxon>Pseudomonadota</taxon>
        <taxon>Alphaproteobacteria</taxon>
        <taxon>Hyphomicrobiales</taxon>
        <taxon>Rhizobiaceae</taxon>
        <taxon>Rhizobium/Agrobacterium group</taxon>
        <taxon>Rhizobium</taxon>
    </lineage>
</organism>
<evidence type="ECO:0000313" key="1">
    <source>
        <dbReference type="EMBL" id="MBB5274144.1"/>
    </source>
</evidence>
<dbReference type="EMBL" id="JACHGA010000001">
    <property type="protein sequence ID" value="MBB5274144.1"/>
    <property type="molecule type" value="Genomic_DNA"/>
</dbReference>
<reference evidence="1 2" key="1">
    <citation type="submission" date="2020-08" db="EMBL/GenBank/DDBJ databases">
        <title>Genomic Encyclopedia of Type Strains, Phase IV (KMG-IV): sequencing the most valuable type-strain genomes for metagenomic binning, comparative biology and taxonomic classification.</title>
        <authorList>
            <person name="Goeker M."/>
        </authorList>
    </citation>
    <scope>NUCLEOTIDE SEQUENCE [LARGE SCALE GENOMIC DNA]</scope>
    <source>
        <strain evidence="1 2">DSM 26376</strain>
    </source>
</reference>
<comment type="caution">
    <text evidence="1">The sequence shown here is derived from an EMBL/GenBank/DDBJ whole genome shotgun (WGS) entry which is preliminary data.</text>
</comment>